<accession>A0A9Q3XDF5</accession>
<dbReference type="GO" id="GO:0016787">
    <property type="term" value="F:hydrolase activity"/>
    <property type="evidence" value="ECO:0007669"/>
    <property type="project" value="TreeGrafter"/>
</dbReference>
<dbReference type="Pfam" id="PF07947">
    <property type="entry name" value="YhhN"/>
    <property type="match status" value="1"/>
</dbReference>
<comment type="subcellular location">
    <subcellularLocation>
        <location evidence="1">Membrane</location>
        <topology evidence="1">Multi-pass membrane protein</topology>
    </subcellularLocation>
</comment>
<comment type="similarity">
    <text evidence="2">Belongs to the TMEM86 family.</text>
</comment>
<dbReference type="PANTHER" id="PTHR31885:SF6">
    <property type="entry name" value="GH04784P"/>
    <property type="match status" value="1"/>
</dbReference>
<feature type="transmembrane region" description="Helical" evidence="6">
    <location>
        <begin position="113"/>
        <end position="130"/>
    </location>
</feature>
<keyword evidence="5 6" id="KW-0472">Membrane</keyword>
<dbReference type="PANTHER" id="PTHR31885">
    <property type="entry name" value="GH04784P"/>
    <property type="match status" value="1"/>
</dbReference>
<keyword evidence="4 6" id="KW-1133">Transmembrane helix</keyword>
<feature type="transmembrane region" description="Helical" evidence="6">
    <location>
        <begin position="35"/>
        <end position="53"/>
    </location>
</feature>
<name>A0A9Q3XDF5_9SPHN</name>
<dbReference type="GO" id="GO:0016020">
    <property type="term" value="C:membrane"/>
    <property type="evidence" value="ECO:0007669"/>
    <property type="project" value="UniProtKB-SubCell"/>
</dbReference>
<evidence type="ECO:0000256" key="5">
    <source>
        <dbReference type="ARBA" id="ARBA00023136"/>
    </source>
</evidence>
<feature type="transmembrane region" description="Helical" evidence="6">
    <location>
        <begin position="60"/>
        <end position="77"/>
    </location>
</feature>
<feature type="transmembrane region" description="Helical" evidence="6">
    <location>
        <begin position="83"/>
        <end position="101"/>
    </location>
</feature>
<feature type="transmembrane region" description="Helical" evidence="6">
    <location>
        <begin position="136"/>
        <end position="154"/>
    </location>
</feature>
<dbReference type="InterPro" id="IPR012506">
    <property type="entry name" value="TMEM86B-like"/>
</dbReference>
<evidence type="ECO:0000256" key="3">
    <source>
        <dbReference type="ARBA" id="ARBA00022692"/>
    </source>
</evidence>
<evidence type="ECO:0000256" key="1">
    <source>
        <dbReference type="ARBA" id="ARBA00004141"/>
    </source>
</evidence>
<dbReference type="AlphaFoldDB" id="A0A9Q3XDF5"/>
<proteinExistence type="inferred from homology"/>
<feature type="transmembrane region" description="Helical" evidence="6">
    <location>
        <begin position="192"/>
        <end position="213"/>
    </location>
</feature>
<evidence type="ECO:0000313" key="8">
    <source>
        <dbReference type="Proteomes" id="UP000824927"/>
    </source>
</evidence>
<evidence type="ECO:0000256" key="4">
    <source>
        <dbReference type="ARBA" id="ARBA00022989"/>
    </source>
</evidence>
<evidence type="ECO:0000256" key="2">
    <source>
        <dbReference type="ARBA" id="ARBA00007375"/>
    </source>
</evidence>
<dbReference type="RefSeq" id="WP_222404748.1">
    <property type="nucleotide sequence ID" value="NZ_JAHVKP010000001.1"/>
</dbReference>
<feature type="transmembrane region" description="Helical" evidence="6">
    <location>
        <begin position="12"/>
        <end position="29"/>
    </location>
</feature>
<sequence length="219" mass="23467">MPKRALVEHRPYLVLSLLFAITYFFVMDGKVGGSWLALWKGAGVGFLAVYAAHRGVGRDGALIGTVMALGALADVVLEFSFIIGGAIFALGHLVAIWLYMSNRRPSTTGSQKMTGIALLLGTPILAALLTYPLENWILVALYALVVGAMGGAAWTSSFPRYRVGVGAVLFVVSDLIIFARESGQMPGEIAEWLVWPLYFAGQFLIATGVVQTIRGKSEA</sequence>
<organism evidence="7 8">
    <name type="scientific">Qipengyuania aquimaris</name>
    <dbReference type="NCBI Taxonomy" id="255984"/>
    <lineage>
        <taxon>Bacteria</taxon>
        <taxon>Pseudomonadati</taxon>
        <taxon>Pseudomonadota</taxon>
        <taxon>Alphaproteobacteria</taxon>
        <taxon>Sphingomonadales</taxon>
        <taxon>Erythrobacteraceae</taxon>
        <taxon>Qipengyuania</taxon>
    </lineage>
</organism>
<evidence type="ECO:0000313" key="7">
    <source>
        <dbReference type="EMBL" id="MBY6217706.1"/>
    </source>
</evidence>
<comment type="caution">
    <text evidence="7">The sequence shown here is derived from an EMBL/GenBank/DDBJ whole genome shotgun (WGS) entry which is preliminary data.</text>
</comment>
<gene>
    <name evidence="7" type="ORF">KUV31_05055</name>
</gene>
<protein>
    <submittedName>
        <fullName evidence="7">Lysoplasmalogenase</fullName>
    </submittedName>
</protein>
<dbReference type="Proteomes" id="UP000824927">
    <property type="component" value="Unassembled WGS sequence"/>
</dbReference>
<feature type="transmembrane region" description="Helical" evidence="6">
    <location>
        <begin position="161"/>
        <end position="180"/>
    </location>
</feature>
<evidence type="ECO:0000256" key="6">
    <source>
        <dbReference type="SAM" id="Phobius"/>
    </source>
</evidence>
<keyword evidence="3 6" id="KW-0812">Transmembrane</keyword>
<reference evidence="7" key="1">
    <citation type="submission" date="2021-06" db="EMBL/GenBank/DDBJ databases">
        <title>50 bacteria genomes isolated from Dapeng, Shenzhen, China.</title>
        <authorList>
            <person name="Zheng W."/>
            <person name="Yu S."/>
            <person name="Huang Y."/>
        </authorList>
    </citation>
    <scope>NUCLEOTIDE SEQUENCE</scope>
    <source>
        <strain evidence="7">DP4N28-2</strain>
    </source>
</reference>
<dbReference type="EMBL" id="JAHVKP010000001">
    <property type="protein sequence ID" value="MBY6217706.1"/>
    <property type="molecule type" value="Genomic_DNA"/>
</dbReference>